<feature type="transmembrane region" description="Helical" evidence="1">
    <location>
        <begin position="93"/>
        <end position="114"/>
    </location>
</feature>
<organism evidence="2 3">
    <name type="scientific">Chryseobacterium scophthalmum</name>
    <dbReference type="NCBI Taxonomy" id="59733"/>
    <lineage>
        <taxon>Bacteria</taxon>
        <taxon>Pseudomonadati</taxon>
        <taxon>Bacteroidota</taxon>
        <taxon>Flavobacteriia</taxon>
        <taxon>Flavobacteriales</taxon>
        <taxon>Weeksellaceae</taxon>
        <taxon>Chryseobacterium group</taxon>
        <taxon>Chryseobacterium</taxon>
    </lineage>
</organism>
<dbReference type="EMBL" id="FSRQ01000001">
    <property type="protein sequence ID" value="SIN81331.1"/>
    <property type="molecule type" value="Genomic_DNA"/>
</dbReference>
<feature type="transmembrane region" description="Helical" evidence="1">
    <location>
        <begin position="163"/>
        <end position="190"/>
    </location>
</feature>
<accession>A0A1N6EEE9</accession>
<feature type="transmembrane region" description="Helical" evidence="1">
    <location>
        <begin position="71"/>
        <end position="88"/>
    </location>
</feature>
<dbReference type="RefSeq" id="WP_074228176.1">
    <property type="nucleotide sequence ID" value="NZ_FSRQ01000001.1"/>
</dbReference>
<evidence type="ECO:0000313" key="3">
    <source>
        <dbReference type="Proteomes" id="UP000184782"/>
    </source>
</evidence>
<keyword evidence="1" id="KW-0472">Membrane</keyword>
<dbReference type="AlphaFoldDB" id="A0A1N6EEE9"/>
<evidence type="ECO:0000313" key="2">
    <source>
        <dbReference type="EMBL" id="SIN81331.1"/>
    </source>
</evidence>
<evidence type="ECO:0008006" key="4">
    <source>
        <dbReference type="Google" id="ProtNLM"/>
    </source>
</evidence>
<feature type="transmembrane region" description="Helical" evidence="1">
    <location>
        <begin position="12"/>
        <end position="34"/>
    </location>
</feature>
<evidence type="ECO:0000256" key="1">
    <source>
        <dbReference type="SAM" id="Phobius"/>
    </source>
</evidence>
<gene>
    <name evidence="2" type="ORF">SAMN05421769_0238</name>
</gene>
<sequence>MIAKLRSIPKKRYWDYFILAARFLLAFTFINYGYSKLVDGQFGVSSSDLLVPLKDLPMFKVMWFLFDHEPLKTTVGILQIIAGILLLFESTAILGVIFFIPIAANIVLMDISFMDEGMGQAFTRRFTYYFVLCFLILWNDKDRIKIIWNAMIKKFSMKRKFPIFLYLLLPLFAIILEILPGIPYALYYYMTNPERISESFKLIQILFQ</sequence>
<proteinExistence type="predicted"/>
<keyword evidence="1" id="KW-1133">Transmembrane helix</keyword>
<feature type="transmembrane region" description="Helical" evidence="1">
    <location>
        <begin position="126"/>
        <end position="142"/>
    </location>
</feature>
<dbReference type="STRING" id="59733.SAMN05421769_0238"/>
<dbReference type="OrthoDB" id="5524812at2"/>
<protein>
    <recommendedName>
        <fullName evidence="4">DoxX protein</fullName>
    </recommendedName>
</protein>
<name>A0A1N6EEE9_9FLAO</name>
<reference evidence="3" key="1">
    <citation type="submission" date="2016-12" db="EMBL/GenBank/DDBJ databases">
        <authorList>
            <person name="Varghese N."/>
            <person name="Submissions S."/>
        </authorList>
    </citation>
    <scope>NUCLEOTIDE SEQUENCE [LARGE SCALE GENOMIC DNA]</scope>
    <source>
        <strain evidence="3">DSM 16779</strain>
    </source>
</reference>
<keyword evidence="3" id="KW-1185">Reference proteome</keyword>
<keyword evidence="1" id="KW-0812">Transmembrane</keyword>
<dbReference type="Proteomes" id="UP000184782">
    <property type="component" value="Unassembled WGS sequence"/>
</dbReference>